<proteinExistence type="predicted"/>
<dbReference type="EMBL" id="BAAAEW010000004">
    <property type="protein sequence ID" value="GAA0743543.1"/>
    <property type="molecule type" value="Genomic_DNA"/>
</dbReference>
<dbReference type="Pfam" id="PF05360">
    <property type="entry name" value="YiaAB"/>
    <property type="match status" value="2"/>
</dbReference>
<evidence type="ECO:0000313" key="3">
    <source>
        <dbReference type="EMBL" id="GAA0743543.1"/>
    </source>
</evidence>
<dbReference type="InterPro" id="IPR008024">
    <property type="entry name" value="YiaAB"/>
</dbReference>
<dbReference type="PANTHER" id="PTHR37290:SF1">
    <property type="entry name" value="INNER MEMBRANE PROTEIN YIAA"/>
    <property type="match status" value="1"/>
</dbReference>
<evidence type="ECO:0000259" key="2">
    <source>
        <dbReference type="Pfam" id="PF05360"/>
    </source>
</evidence>
<accession>A0ABN1JNQ3</accession>
<feature type="transmembrane region" description="Helical" evidence="1">
    <location>
        <begin position="53"/>
        <end position="71"/>
    </location>
</feature>
<keyword evidence="1" id="KW-0812">Transmembrane</keyword>
<reference evidence="3 4" key="1">
    <citation type="journal article" date="2019" name="Int. J. Syst. Evol. Microbiol.">
        <title>The Global Catalogue of Microorganisms (GCM) 10K type strain sequencing project: providing services to taxonomists for standard genome sequencing and annotation.</title>
        <authorList>
            <consortium name="The Broad Institute Genomics Platform"/>
            <consortium name="The Broad Institute Genome Sequencing Center for Infectious Disease"/>
            <person name="Wu L."/>
            <person name="Ma J."/>
        </authorList>
    </citation>
    <scope>NUCLEOTIDE SEQUENCE [LARGE SCALE GENOMIC DNA]</scope>
    <source>
        <strain evidence="3 4">JCM 15503</strain>
    </source>
</reference>
<comment type="caution">
    <text evidence="3">The sequence shown here is derived from an EMBL/GenBank/DDBJ whole genome shotgun (WGS) entry which is preliminary data.</text>
</comment>
<organism evidence="3 4">
    <name type="scientific">Ideonella azotifigens</name>
    <dbReference type="NCBI Taxonomy" id="513160"/>
    <lineage>
        <taxon>Bacteria</taxon>
        <taxon>Pseudomonadati</taxon>
        <taxon>Pseudomonadota</taxon>
        <taxon>Betaproteobacteria</taxon>
        <taxon>Burkholderiales</taxon>
        <taxon>Sphaerotilaceae</taxon>
        <taxon>Ideonella</taxon>
    </lineage>
</organism>
<keyword evidence="4" id="KW-1185">Reference proteome</keyword>
<feature type="transmembrane region" description="Helical" evidence="1">
    <location>
        <begin position="138"/>
        <end position="159"/>
    </location>
</feature>
<dbReference type="Proteomes" id="UP001500279">
    <property type="component" value="Unassembled WGS sequence"/>
</dbReference>
<feature type="domain" description="YiaAB two helix" evidence="2">
    <location>
        <begin position="112"/>
        <end position="164"/>
    </location>
</feature>
<protein>
    <recommendedName>
        <fullName evidence="2">YiaAB two helix domain-containing protein</fullName>
    </recommendedName>
</protein>
<evidence type="ECO:0000256" key="1">
    <source>
        <dbReference type="SAM" id="Phobius"/>
    </source>
</evidence>
<dbReference type="InterPro" id="IPR038972">
    <property type="entry name" value="YiaA-like"/>
</dbReference>
<keyword evidence="1" id="KW-0472">Membrane</keyword>
<feature type="transmembrane region" description="Helical" evidence="1">
    <location>
        <begin position="111"/>
        <end position="132"/>
    </location>
</feature>
<sequence length="187" mass="21045">MCHPARRSIQTGHLRRKLANIASMFNAPVTDMDTSAVSSLAVRRDTAAWRLQVWLSFGIAVSLCAIGLAWLPGDDIARAFMVMGYVFCLSSAFGLAKFVRDNQRRTVDTPMWRLVVWGGFLLSMGLTGWGLWRMGIQPVWKAFLLVSWLFLISSVFTLAKTLRDAHDADLLEARLAGRREALREETR</sequence>
<gene>
    <name evidence="3" type="ORF">GCM10009107_08180</name>
</gene>
<keyword evidence="1" id="KW-1133">Transmembrane helix</keyword>
<evidence type="ECO:0000313" key="4">
    <source>
        <dbReference type="Proteomes" id="UP001500279"/>
    </source>
</evidence>
<dbReference type="PANTHER" id="PTHR37290">
    <property type="entry name" value="INNER MEMBRANE PROTEIN YIAA-RELATED"/>
    <property type="match status" value="1"/>
</dbReference>
<name>A0ABN1JNQ3_9BURK</name>
<feature type="transmembrane region" description="Helical" evidence="1">
    <location>
        <begin position="77"/>
        <end position="99"/>
    </location>
</feature>
<feature type="domain" description="YiaAB two helix" evidence="2">
    <location>
        <begin position="49"/>
        <end position="101"/>
    </location>
</feature>